<evidence type="ECO:0000259" key="8">
    <source>
        <dbReference type="Pfam" id="PF02308"/>
    </source>
</evidence>
<organism evidence="9 10">
    <name type="scientific">Paenibacillus solanacearum</name>
    <dbReference type="NCBI Taxonomy" id="2048548"/>
    <lineage>
        <taxon>Bacteria</taxon>
        <taxon>Bacillati</taxon>
        <taxon>Bacillota</taxon>
        <taxon>Bacilli</taxon>
        <taxon>Bacillales</taxon>
        <taxon>Paenibacillaceae</taxon>
        <taxon>Paenibacillus</taxon>
    </lineage>
</organism>
<evidence type="ECO:0000256" key="1">
    <source>
        <dbReference type="ARBA" id="ARBA00004651"/>
    </source>
</evidence>
<evidence type="ECO:0000256" key="3">
    <source>
        <dbReference type="ARBA" id="ARBA00022475"/>
    </source>
</evidence>
<evidence type="ECO:0000256" key="7">
    <source>
        <dbReference type="SAM" id="Phobius"/>
    </source>
</evidence>
<evidence type="ECO:0000256" key="6">
    <source>
        <dbReference type="ARBA" id="ARBA00023136"/>
    </source>
</evidence>
<keyword evidence="10" id="KW-1185">Reference proteome</keyword>
<dbReference type="InterPro" id="IPR049177">
    <property type="entry name" value="MgtC_SapB_SrpB_YhiD_N"/>
</dbReference>
<feature type="transmembrane region" description="Helical" evidence="7">
    <location>
        <begin position="99"/>
        <end position="128"/>
    </location>
</feature>
<gene>
    <name evidence="9" type="primary">sapB_1</name>
    <name evidence="9" type="ORF">PAESOLCIP111_03635</name>
</gene>
<evidence type="ECO:0000256" key="2">
    <source>
        <dbReference type="ARBA" id="ARBA00009298"/>
    </source>
</evidence>
<accession>A0A916NXX2</accession>
<proteinExistence type="inferred from homology"/>
<keyword evidence="6 7" id="KW-0472">Membrane</keyword>
<protein>
    <submittedName>
        <fullName evidence="9">Protein SapB</fullName>
    </submittedName>
</protein>
<evidence type="ECO:0000313" key="10">
    <source>
        <dbReference type="Proteomes" id="UP000693672"/>
    </source>
</evidence>
<comment type="subcellular location">
    <subcellularLocation>
        <location evidence="1">Cell membrane</location>
        <topology evidence="1">Multi-pass membrane protein</topology>
    </subcellularLocation>
</comment>
<reference evidence="9" key="1">
    <citation type="submission" date="2021-06" db="EMBL/GenBank/DDBJ databases">
        <authorList>
            <person name="Criscuolo A."/>
        </authorList>
    </citation>
    <scope>NUCLEOTIDE SEQUENCE</scope>
    <source>
        <strain evidence="9">CIP111600</strain>
    </source>
</reference>
<keyword evidence="4 7" id="KW-0812">Transmembrane</keyword>
<dbReference type="EMBL" id="CAJVAS010000016">
    <property type="protein sequence ID" value="CAG7635189.1"/>
    <property type="molecule type" value="Genomic_DNA"/>
</dbReference>
<dbReference type="GO" id="GO:0005886">
    <property type="term" value="C:plasma membrane"/>
    <property type="evidence" value="ECO:0007669"/>
    <property type="project" value="UniProtKB-SubCell"/>
</dbReference>
<evidence type="ECO:0000313" key="9">
    <source>
        <dbReference type="EMBL" id="CAG7635189.1"/>
    </source>
</evidence>
<dbReference type="Proteomes" id="UP000693672">
    <property type="component" value="Unassembled WGS sequence"/>
</dbReference>
<feature type="transmembrane region" description="Helical" evidence="7">
    <location>
        <begin position="34"/>
        <end position="53"/>
    </location>
</feature>
<feature type="domain" description="MgtC/SapB/SrpB/YhiD N-terminal" evidence="8">
    <location>
        <begin position="10"/>
        <end position="134"/>
    </location>
</feature>
<name>A0A916NXX2_9BACL</name>
<dbReference type="Pfam" id="PF02308">
    <property type="entry name" value="MgtC"/>
    <property type="match status" value="1"/>
</dbReference>
<comment type="similarity">
    <text evidence="2">Belongs to the MgtC/SapB family.</text>
</comment>
<keyword evidence="3" id="KW-1003">Cell membrane</keyword>
<comment type="caution">
    <text evidence="9">The sequence shown here is derived from an EMBL/GenBank/DDBJ whole genome shotgun (WGS) entry which is preliminary data.</text>
</comment>
<dbReference type="InterPro" id="IPR003416">
    <property type="entry name" value="MgtC/SapB/SrpB/YhiD_fam"/>
</dbReference>
<evidence type="ECO:0000256" key="5">
    <source>
        <dbReference type="ARBA" id="ARBA00022989"/>
    </source>
</evidence>
<feature type="transmembrane region" description="Helical" evidence="7">
    <location>
        <begin position="69"/>
        <end position="87"/>
    </location>
</feature>
<sequence length="223" mass="24353">MEWDYLLRVVVAGLCGALIGYERKNRMKEAGIRTHFVVALGASLMMVISKYGFQDQIGWSNLSLDPSRVAAQVVSGVGFLGAGMIFMQKQTVKGLTTAAGVWATAGMGMAIGSGLYLLGIGVTLVILIAQIVLHTRYNWLATPRTEHLTMQIRNEQGSVAYVQQALQAKGIALLSFHVESRGTDESELFLDLQIKLPGNFGLEQLMPFIQEISTVKTIEVQPH</sequence>
<keyword evidence="5 7" id="KW-1133">Transmembrane helix</keyword>
<dbReference type="PANTHER" id="PTHR33778:SF1">
    <property type="entry name" value="MAGNESIUM TRANSPORTER YHID-RELATED"/>
    <property type="match status" value="1"/>
</dbReference>
<dbReference type="RefSeq" id="WP_218093381.1">
    <property type="nucleotide sequence ID" value="NZ_CAJVAS010000016.1"/>
</dbReference>
<evidence type="ECO:0000256" key="4">
    <source>
        <dbReference type="ARBA" id="ARBA00022692"/>
    </source>
</evidence>
<dbReference type="PANTHER" id="PTHR33778">
    <property type="entry name" value="PROTEIN MGTC"/>
    <property type="match status" value="1"/>
</dbReference>
<feature type="transmembrane region" description="Helical" evidence="7">
    <location>
        <begin position="6"/>
        <end position="22"/>
    </location>
</feature>
<dbReference type="AlphaFoldDB" id="A0A916NXX2"/>